<accession>A0A4Z2ITR3</accession>
<feature type="compositionally biased region" description="Basic residues" evidence="1">
    <location>
        <begin position="72"/>
        <end position="83"/>
    </location>
</feature>
<evidence type="ECO:0000313" key="4">
    <source>
        <dbReference type="Proteomes" id="UP000314294"/>
    </source>
</evidence>
<dbReference type="Proteomes" id="UP000314294">
    <property type="component" value="Unassembled WGS sequence"/>
</dbReference>
<dbReference type="EMBL" id="SRLO01000048">
    <property type="protein sequence ID" value="TNN81236.1"/>
    <property type="molecule type" value="Genomic_DNA"/>
</dbReference>
<protein>
    <recommendedName>
        <fullName evidence="5">Secreted protein</fullName>
    </recommendedName>
</protein>
<organism evidence="3 4">
    <name type="scientific">Liparis tanakae</name>
    <name type="common">Tanaka's snailfish</name>
    <dbReference type="NCBI Taxonomy" id="230148"/>
    <lineage>
        <taxon>Eukaryota</taxon>
        <taxon>Metazoa</taxon>
        <taxon>Chordata</taxon>
        <taxon>Craniata</taxon>
        <taxon>Vertebrata</taxon>
        <taxon>Euteleostomi</taxon>
        <taxon>Actinopterygii</taxon>
        <taxon>Neopterygii</taxon>
        <taxon>Teleostei</taxon>
        <taxon>Neoteleostei</taxon>
        <taxon>Acanthomorphata</taxon>
        <taxon>Eupercaria</taxon>
        <taxon>Perciformes</taxon>
        <taxon>Cottioidei</taxon>
        <taxon>Cottales</taxon>
        <taxon>Liparidae</taxon>
        <taxon>Liparis</taxon>
    </lineage>
</organism>
<gene>
    <name evidence="3" type="ORF">EYF80_008570</name>
</gene>
<proteinExistence type="predicted"/>
<feature type="compositionally biased region" description="Basic and acidic residues" evidence="1">
    <location>
        <begin position="55"/>
        <end position="71"/>
    </location>
</feature>
<reference evidence="3 4" key="1">
    <citation type="submission" date="2019-03" db="EMBL/GenBank/DDBJ databases">
        <title>First draft genome of Liparis tanakae, snailfish: a comprehensive survey of snailfish specific genes.</title>
        <authorList>
            <person name="Kim W."/>
            <person name="Song I."/>
            <person name="Jeong J.-H."/>
            <person name="Kim D."/>
            <person name="Kim S."/>
            <person name="Ryu S."/>
            <person name="Song J.Y."/>
            <person name="Lee S.K."/>
        </authorList>
    </citation>
    <scope>NUCLEOTIDE SEQUENCE [LARGE SCALE GENOMIC DNA]</scope>
    <source>
        <tissue evidence="3">Muscle</tissue>
    </source>
</reference>
<evidence type="ECO:0000256" key="2">
    <source>
        <dbReference type="SAM" id="SignalP"/>
    </source>
</evidence>
<evidence type="ECO:0000313" key="3">
    <source>
        <dbReference type="EMBL" id="TNN81236.1"/>
    </source>
</evidence>
<name>A0A4Z2ITR3_9TELE</name>
<feature type="chain" id="PRO_5021233527" description="Secreted protein" evidence="2">
    <location>
        <begin position="25"/>
        <end position="125"/>
    </location>
</feature>
<keyword evidence="2" id="KW-0732">Signal</keyword>
<keyword evidence="4" id="KW-1185">Reference proteome</keyword>
<evidence type="ECO:0000256" key="1">
    <source>
        <dbReference type="SAM" id="MobiDB-lite"/>
    </source>
</evidence>
<sequence>MTVAVVLRLLATMFFATQEPSSDGETWKMANFLCIVMPHEERGLIRDKTLRISTGKDKNRNVRQSVGEERGVKRKNREKRTFHRNPIPAAGLNDTPGVRATKVLSGAQSGAATLELVSMVVQSSF</sequence>
<comment type="caution">
    <text evidence="3">The sequence shown here is derived from an EMBL/GenBank/DDBJ whole genome shotgun (WGS) entry which is preliminary data.</text>
</comment>
<feature type="region of interest" description="Disordered" evidence="1">
    <location>
        <begin position="55"/>
        <end position="96"/>
    </location>
</feature>
<feature type="signal peptide" evidence="2">
    <location>
        <begin position="1"/>
        <end position="24"/>
    </location>
</feature>
<evidence type="ECO:0008006" key="5">
    <source>
        <dbReference type="Google" id="ProtNLM"/>
    </source>
</evidence>
<dbReference type="AlphaFoldDB" id="A0A4Z2ITR3"/>